<organism evidence="1 2">
    <name type="scientific">Desulfurobacterium atlanticum</name>
    <dbReference type="NCBI Taxonomy" id="240169"/>
    <lineage>
        <taxon>Bacteria</taxon>
        <taxon>Pseudomonadati</taxon>
        <taxon>Aquificota</taxon>
        <taxon>Aquificia</taxon>
        <taxon>Desulfurobacteriales</taxon>
        <taxon>Desulfurobacteriaceae</taxon>
        <taxon>Desulfurobacterium</taxon>
    </lineage>
</organism>
<name>A0A238ZKR6_9BACT</name>
<dbReference type="AlphaFoldDB" id="A0A238ZKR6"/>
<reference evidence="2" key="1">
    <citation type="submission" date="2017-06" db="EMBL/GenBank/DDBJ databases">
        <authorList>
            <person name="Varghese N."/>
            <person name="Submissions S."/>
        </authorList>
    </citation>
    <scope>NUCLEOTIDE SEQUENCE [LARGE SCALE GENOMIC DNA]</scope>
    <source>
        <strain evidence="2">DSM 15668</strain>
    </source>
</reference>
<evidence type="ECO:0000313" key="1">
    <source>
        <dbReference type="EMBL" id="SNR83263.1"/>
    </source>
</evidence>
<keyword evidence="2" id="KW-1185">Reference proteome</keyword>
<dbReference type="EMBL" id="FZOB01000009">
    <property type="protein sequence ID" value="SNR83263.1"/>
    <property type="molecule type" value="Genomic_DNA"/>
</dbReference>
<dbReference type="Proteomes" id="UP000198405">
    <property type="component" value="Unassembled WGS sequence"/>
</dbReference>
<gene>
    <name evidence="1" type="ORF">SAMN06265340_10914</name>
</gene>
<protein>
    <submittedName>
        <fullName evidence="1">Uncharacterized protein</fullName>
    </submittedName>
</protein>
<sequence length="85" mass="9662">MKVIKNPATVEDKDLERAYEIALKVLKEKGFKVKEVQMAISPFAPTYKKAMIIEISPHPKDVFEMATLNEFLQEKIGRKVGVSLI</sequence>
<proteinExistence type="predicted"/>
<accession>A0A238ZKR6</accession>
<evidence type="ECO:0000313" key="2">
    <source>
        <dbReference type="Proteomes" id="UP000198405"/>
    </source>
</evidence>
<dbReference type="RefSeq" id="WP_089323317.1">
    <property type="nucleotide sequence ID" value="NZ_FZOB01000009.1"/>
</dbReference>
<dbReference type="OrthoDB" id="14929at2"/>